<dbReference type="EMBL" id="BA000001">
    <property type="protein sequence ID" value="BAA30884.1"/>
    <property type="molecule type" value="Genomic_DNA"/>
</dbReference>
<accession>O59428</accession>
<keyword evidence="3" id="KW-1185">Reference proteome</keyword>
<keyword evidence="1" id="KW-1133">Transmembrane helix</keyword>
<dbReference type="PIR" id="E71186">
    <property type="entry name" value="E71186"/>
</dbReference>
<dbReference type="AlphaFoldDB" id="O59428"/>
<evidence type="ECO:0000313" key="2">
    <source>
        <dbReference type="EMBL" id="BAA30884.1"/>
    </source>
</evidence>
<gene>
    <name evidence="2" type="ordered locus">PH1769</name>
</gene>
<feature type="transmembrane region" description="Helical" evidence="1">
    <location>
        <begin position="49"/>
        <end position="73"/>
    </location>
</feature>
<keyword evidence="1" id="KW-0812">Transmembrane</keyword>
<protein>
    <submittedName>
        <fullName evidence="2">Uncharacterized protein</fullName>
    </submittedName>
</protein>
<dbReference type="Proteomes" id="UP000000752">
    <property type="component" value="Chromosome"/>
</dbReference>
<evidence type="ECO:0000313" key="3">
    <source>
        <dbReference type="Proteomes" id="UP000000752"/>
    </source>
</evidence>
<sequence length="100" mass="10445">MLAMLPILTHFSAASLATGPLISVPLGTPSGVTITAALSSNLTLMPSSLLYSFLCLIITALTTWCLMSGLPFLTVATTMSPTPAEANLLLVPWYSTTPMT</sequence>
<reference evidence="2 3" key="1">
    <citation type="journal article" date="1998" name="DNA Res.">
        <title>Complete sequence and gene organization of the genome of a hyper-thermophilic archaebacterium, Pyrococcus horikoshii OT3.</title>
        <authorList>
            <person name="Kawarabayasi Y."/>
            <person name="Sawada M."/>
            <person name="Horikawa H."/>
            <person name="Haikawa Y."/>
            <person name="Hino Y."/>
            <person name="Yamamoto S."/>
            <person name="Sekine M."/>
            <person name="Baba S."/>
            <person name="Kosugi H."/>
            <person name="Hosoyama A."/>
            <person name="Nagai Y."/>
            <person name="Sakai M."/>
            <person name="Ogura K."/>
            <person name="Otuka R."/>
            <person name="Nakazawa H."/>
            <person name="Takamiya M."/>
            <person name="Ohfuku Y."/>
            <person name="Funahashi T."/>
            <person name="Tanaka T."/>
            <person name="Kudoh Y."/>
            <person name="Yamazaki J."/>
            <person name="Kushida N."/>
            <person name="Oguchi A."/>
            <person name="Aoki K."/>
            <person name="Nakamura Y."/>
            <person name="Robb T.F."/>
            <person name="Horikoshi K."/>
            <person name="Masuchi Y."/>
            <person name="Shizuya H."/>
            <person name="Kikuchi H."/>
        </authorList>
    </citation>
    <scope>NUCLEOTIDE SEQUENCE [LARGE SCALE GENOMIC DNA]</scope>
    <source>
        <strain evidence="3">ATCC 700860 / DSM 12428 / JCM 9974 / NBRC 100139 / OT-3</strain>
    </source>
</reference>
<name>O59428_PYRHO</name>
<evidence type="ECO:0000256" key="1">
    <source>
        <dbReference type="SAM" id="Phobius"/>
    </source>
</evidence>
<proteinExistence type="predicted"/>
<keyword evidence="1" id="KW-0472">Membrane</keyword>
<dbReference type="EnsemblBacteria" id="BAA30884">
    <property type="protein sequence ID" value="BAA30884"/>
    <property type="gene ID" value="BAA30884"/>
</dbReference>
<organism evidence="2 3">
    <name type="scientific">Pyrococcus horikoshii (strain ATCC 700860 / DSM 12428 / JCM 9974 / NBRC 100139 / OT-3)</name>
    <dbReference type="NCBI Taxonomy" id="70601"/>
    <lineage>
        <taxon>Archaea</taxon>
        <taxon>Methanobacteriati</taxon>
        <taxon>Methanobacteriota</taxon>
        <taxon>Thermococci</taxon>
        <taxon>Thermococcales</taxon>
        <taxon>Thermococcaceae</taxon>
        <taxon>Pyrococcus</taxon>
    </lineage>
</organism>
<dbReference type="KEGG" id="pho:PH1769"/>